<evidence type="ECO:0000313" key="1">
    <source>
        <dbReference type="EMBL" id="MQN77065.1"/>
    </source>
</evidence>
<dbReference type="AlphaFoldDB" id="A0AA90ZSZ4"/>
<accession>A0AA90ZSZ4</accession>
<proteinExistence type="predicted"/>
<organism evidence="1 2">
    <name type="scientific">Segatella copri</name>
    <dbReference type="NCBI Taxonomy" id="165179"/>
    <lineage>
        <taxon>Bacteria</taxon>
        <taxon>Pseudomonadati</taxon>
        <taxon>Bacteroidota</taxon>
        <taxon>Bacteroidia</taxon>
        <taxon>Bacteroidales</taxon>
        <taxon>Prevotellaceae</taxon>
        <taxon>Segatella</taxon>
    </lineage>
</organism>
<evidence type="ECO:0000313" key="2">
    <source>
        <dbReference type="Proteomes" id="UP000423156"/>
    </source>
</evidence>
<dbReference type="EMBL" id="VZBZ01000046">
    <property type="protein sequence ID" value="MQN77065.1"/>
    <property type="molecule type" value="Genomic_DNA"/>
</dbReference>
<comment type="caution">
    <text evidence="1">The sequence shown here is derived from an EMBL/GenBank/DDBJ whole genome shotgun (WGS) entry which is preliminary data.</text>
</comment>
<reference evidence="2" key="1">
    <citation type="submission" date="2019-09" db="EMBL/GenBank/DDBJ databases">
        <title>Distinct polysaccharide growth profiles of human intestinal Prevotella copri isolates.</title>
        <authorList>
            <person name="Fehlner-Peach H."/>
            <person name="Magnabosco C."/>
            <person name="Raghavan V."/>
            <person name="Scher J.U."/>
            <person name="Tett A."/>
            <person name="Cox L.M."/>
            <person name="Gottsegen C."/>
            <person name="Watters A."/>
            <person name="Wiltshire- Gordon J.D."/>
            <person name="Segata N."/>
            <person name="Bonneau R."/>
            <person name="Littman D.R."/>
        </authorList>
    </citation>
    <scope>NUCLEOTIDE SEQUENCE [LARGE SCALE GENOMIC DNA]</scope>
    <source>
        <strain evidence="2">BU41712</strain>
    </source>
</reference>
<gene>
    <name evidence="1" type="ORF">F7D71_04130</name>
</gene>
<dbReference type="Proteomes" id="UP000423156">
    <property type="component" value="Unassembled WGS sequence"/>
</dbReference>
<name>A0AA90ZSZ4_9BACT</name>
<protein>
    <submittedName>
        <fullName evidence="1">DUF3825 domain-containing protein</fullName>
    </submittedName>
</protein>
<dbReference type="RefSeq" id="WP_153092212.1">
    <property type="nucleotide sequence ID" value="NZ_CP156891.1"/>
</dbReference>
<sequence length="349" mass="40390">MEQETTFEYNSLSCFLQLENLDTDNKQTTPKDSIFRDVSVLKLYYDILRNVEKDPFKYWNIYALRNYLWYFYELSQSMYSSIRHIIPNPLNIFVSSGFAIFFTGLYSKLKNKGSKEGIFIVCKKQEDETINRCVMSYSELLASDFKEGLDQITMKSTFEEYLPLAIEGAPATIEKIEGFSNDEYNNYEMYDNGNYKDTRLHILIDGVDNIPNDYFRILYGICPGNKYVDLNNKKRIVLESVQKGTNEFNNYQNAMIEAINKAIETAKNDNNFNQLPLNFYSNPKTIGNPFQYLLPIDFTGTGNPDFCACISVDAKGTGRLKTILNMNEVYGNVRVFGMDAVESVKDWWV</sequence>